<dbReference type="NCBIfam" id="TIGR04108">
    <property type="entry name" value="HutX"/>
    <property type="match status" value="1"/>
</dbReference>
<accession>E8LH59</accession>
<dbReference type="Proteomes" id="UP000018458">
    <property type="component" value="Unassembled WGS sequence"/>
</dbReference>
<comment type="caution">
    <text evidence="1">The sequence shown here is derived from an EMBL/GenBank/DDBJ whole genome shotgun (WGS) entry which is preliminary data.</text>
</comment>
<dbReference type="InterPro" id="IPR053733">
    <property type="entry name" value="Heme_Transport_Util_sf"/>
</dbReference>
<evidence type="ECO:0008006" key="3">
    <source>
        <dbReference type="Google" id="ProtNLM"/>
    </source>
</evidence>
<dbReference type="RefSeq" id="WP_009142247.1">
    <property type="nucleotide sequence ID" value="NZ_GL830939.1"/>
</dbReference>
<dbReference type="Gene3D" id="3.40.1570.10">
    <property type="entry name" value="HemS/ChuS/ChuX like domains"/>
    <property type="match status" value="1"/>
</dbReference>
<proteinExistence type="predicted"/>
<dbReference type="SUPFAM" id="SSF144064">
    <property type="entry name" value="Heme iron utilization protein-like"/>
    <property type="match status" value="1"/>
</dbReference>
<dbReference type="EMBL" id="AEVO01000001">
    <property type="protein sequence ID" value="EFY08153.1"/>
    <property type="molecule type" value="Genomic_DNA"/>
</dbReference>
<dbReference type="HOGENOM" id="CLU_106714_0_0_6"/>
<dbReference type="OrthoDB" id="8781266at2"/>
<reference evidence="1 2" key="1">
    <citation type="submission" date="2011-01" db="EMBL/GenBank/DDBJ databases">
        <authorList>
            <person name="Weinstock G."/>
            <person name="Sodergren E."/>
            <person name="Clifton S."/>
            <person name="Fulton L."/>
            <person name="Fulton B."/>
            <person name="Courtney L."/>
            <person name="Fronick C."/>
            <person name="Harrison M."/>
            <person name="Strong C."/>
            <person name="Farmer C."/>
            <person name="Delahaunty K."/>
            <person name="Markovic C."/>
            <person name="Hall O."/>
            <person name="Minx P."/>
            <person name="Tomlinson C."/>
            <person name="Mitreva M."/>
            <person name="Hou S."/>
            <person name="Chen J."/>
            <person name="Wollam A."/>
            <person name="Pepin K.H."/>
            <person name="Johnson M."/>
            <person name="Bhonagiri V."/>
            <person name="Zhang X."/>
            <person name="Suruliraj S."/>
            <person name="Warren W."/>
            <person name="Chinwalla A."/>
            <person name="Mardis E.R."/>
            <person name="Wilson R.K."/>
        </authorList>
    </citation>
    <scope>NUCLEOTIDE SEQUENCE [LARGE SCALE GENOMIC DNA]</scope>
    <source>
        <strain evidence="2">DSM 22608 / JCM 16073 / KCTC 15190 / YIT 12066</strain>
    </source>
</reference>
<evidence type="ECO:0000313" key="1">
    <source>
        <dbReference type="EMBL" id="EFY08153.1"/>
    </source>
</evidence>
<dbReference type="AlphaFoldDB" id="E8LH59"/>
<evidence type="ECO:0000313" key="2">
    <source>
        <dbReference type="Proteomes" id="UP000018458"/>
    </source>
</evidence>
<sequence>MNGISLQQQLKELISGGKSMGLQMLAGVCRKSELEVIKALPEGMGMLFEGSYFDKVWQMLTEIDTLTFFIESSGNIFEFKTKVEHGREGFGYFNLFGKNCLNGHLRKETVSSIALLKIPFMQLESRQVAFINTDGKVMYSFYLPREGQKIDPKAEELFNAFIAENGAN</sequence>
<dbReference type="CDD" id="cd16829">
    <property type="entry name" value="ChuX_HutX-like"/>
    <property type="match status" value="1"/>
</dbReference>
<keyword evidence="2" id="KW-1185">Reference proteome</keyword>
<protein>
    <recommendedName>
        <fullName evidence="3">Heme utilization cystosolic carrier protein HutX</fullName>
    </recommendedName>
</protein>
<gene>
    <name evidence="1" type="ORF">HMPREF9444_00015</name>
</gene>
<name>E8LH59_SUCHY</name>
<dbReference type="STRING" id="762983.HMPREF9444_00015"/>
<dbReference type="InterPro" id="IPR010413">
    <property type="entry name" value="HutX-like"/>
</dbReference>
<dbReference type="Pfam" id="PF06228">
    <property type="entry name" value="ChuX_HutX"/>
    <property type="match status" value="1"/>
</dbReference>
<organism evidence="1 2">
    <name type="scientific">Succinatimonas hippei (strain DSM 22608 / JCM 16073 / KCTC 15190 / YIT 12066)</name>
    <dbReference type="NCBI Taxonomy" id="762983"/>
    <lineage>
        <taxon>Bacteria</taxon>
        <taxon>Pseudomonadati</taxon>
        <taxon>Pseudomonadota</taxon>
        <taxon>Gammaproteobacteria</taxon>
        <taxon>Aeromonadales</taxon>
        <taxon>Succinivibrionaceae</taxon>
        <taxon>Succinatimonas</taxon>
    </lineage>
</organism>
<dbReference type="eggNOG" id="COG3721">
    <property type="taxonomic scope" value="Bacteria"/>
</dbReference>